<proteinExistence type="predicted"/>
<sequence>MKRLNFYFILLCTIMGHYSCSDKDTTADLSNVNGQSHYAAKKMLEFDSPDQLLAVINGTQTRSADRIDLSNFTSLLDEVDMNDPLIADFSEEEKQVIKDNHLSYYEVFELEDFFPNENFARLINTDGEICVMDTIYKITEKGTLVTQKTHRRELELTYYQIRDKELFKEREEVIQLNENVKIINTFNSEGGDSDGSNNGREENLINEEGCGLPPIGIPGDNPNPTPNPSTGGSNTSLETIPWSTFDTYSAGYKTFIGKLWGKVFGDRSTKHHEIGDGYRVNGSLYDYNYGIYHECGAFVSMSKKRGGFFKFINGWKDVEADELVMDWTPIVLELDYKIPSPPSLPTNKTSIIGYDPKCYLLGENKKCFTILSFDITEKQIYQLVGQGLKKLIKELNKKSNSSIDENIEALKIVTSSKIYTVVKPTTKWKHNRKKYREVFDSGVRFVITNRLFTAPTSVKTWADLYNTLKDIPQKDIKNGSVRLAGRIGDKWGGMIIKKD</sequence>
<name>A0A9D5SAJ8_XYLRU</name>
<evidence type="ECO:0000313" key="3">
    <source>
        <dbReference type="Proteomes" id="UP000806522"/>
    </source>
</evidence>
<organism evidence="2 3">
    <name type="scientific">Xylanibacter ruminicola</name>
    <name type="common">Prevotella ruminicola</name>
    <dbReference type="NCBI Taxonomy" id="839"/>
    <lineage>
        <taxon>Bacteria</taxon>
        <taxon>Pseudomonadati</taxon>
        <taxon>Bacteroidota</taxon>
        <taxon>Bacteroidia</taxon>
        <taxon>Bacteroidales</taxon>
        <taxon>Prevotellaceae</taxon>
        <taxon>Xylanibacter</taxon>
    </lineage>
</organism>
<protein>
    <submittedName>
        <fullName evidence="2">Uncharacterized protein</fullName>
    </submittedName>
</protein>
<dbReference type="Proteomes" id="UP000806522">
    <property type="component" value="Unassembled WGS sequence"/>
</dbReference>
<dbReference type="EMBL" id="SUYC01000002">
    <property type="protein sequence ID" value="MBE6269690.1"/>
    <property type="molecule type" value="Genomic_DNA"/>
</dbReference>
<evidence type="ECO:0000256" key="1">
    <source>
        <dbReference type="SAM" id="MobiDB-lite"/>
    </source>
</evidence>
<comment type="caution">
    <text evidence="2">The sequence shown here is derived from an EMBL/GenBank/DDBJ whole genome shotgun (WGS) entry which is preliminary data.</text>
</comment>
<dbReference type="AlphaFoldDB" id="A0A9D5SAJ8"/>
<evidence type="ECO:0000313" key="2">
    <source>
        <dbReference type="EMBL" id="MBE6269690.1"/>
    </source>
</evidence>
<feature type="region of interest" description="Disordered" evidence="1">
    <location>
        <begin position="185"/>
        <end position="237"/>
    </location>
</feature>
<gene>
    <name evidence="2" type="ORF">E7101_01910</name>
</gene>
<accession>A0A9D5SAJ8</accession>
<reference evidence="2" key="1">
    <citation type="submission" date="2019-04" db="EMBL/GenBank/DDBJ databases">
        <title>Evolution of Biomass-Degrading Anaerobic Consortia Revealed by Metagenomics.</title>
        <authorList>
            <person name="Peng X."/>
        </authorList>
    </citation>
    <scope>NUCLEOTIDE SEQUENCE</scope>
    <source>
        <strain evidence="2">SIG140</strain>
    </source>
</reference>